<dbReference type="Proteomes" id="UP000734854">
    <property type="component" value="Unassembled WGS sequence"/>
</dbReference>
<dbReference type="InterPro" id="IPR023213">
    <property type="entry name" value="CAT-like_dom_sf"/>
</dbReference>
<evidence type="ECO:0000256" key="1">
    <source>
        <dbReference type="SAM" id="MobiDB-lite"/>
    </source>
</evidence>
<accession>A0A8J5HJG0</accession>
<dbReference type="EMBL" id="JACMSC010000006">
    <property type="protein sequence ID" value="KAG6518485.1"/>
    <property type="molecule type" value="Genomic_DNA"/>
</dbReference>
<evidence type="ECO:0000313" key="2">
    <source>
        <dbReference type="EMBL" id="KAG6518485.1"/>
    </source>
</evidence>
<gene>
    <name evidence="2" type="ORF">ZIOFF_021960</name>
</gene>
<comment type="caution">
    <text evidence="2">The sequence shown here is derived from an EMBL/GenBank/DDBJ whole genome shotgun (WGS) entry which is preliminary data.</text>
</comment>
<dbReference type="AlphaFoldDB" id="A0A8J5HJG0"/>
<organism evidence="2 3">
    <name type="scientific">Zingiber officinale</name>
    <name type="common">Ginger</name>
    <name type="synonym">Amomum zingiber</name>
    <dbReference type="NCBI Taxonomy" id="94328"/>
    <lineage>
        <taxon>Eukaryota</taxon>
        <taxon>Viridiplantae</taxon>
        <taxon>Streptophyta</taxon>
        <taxon>Embryophyta</taxon>
        <taxon>Tracheophyta</taxon>
        <taxon>Spermatophyta</taxon>
        <taxon>Magnoliopsida</taxon>
        <taxon>Liliopsida</taxon>
        <taxon>Zingiberales</taxon>
        <taxon>Zingiberaceae</taxon>
        <taxon>Zingiber</taxon>
    </lineage>
</organism>
<feature type="region of interest" description="Disordered" evidence="1">
    <location>
        <begin position="102"/>
        <end position="140"/>
    </location>
</feature>
<feature type="compositionally biased region" description="Acidic residues" evidence="1">
    <location>
        <begin position="109"/>
        <end position="129"/>
    </location>
</feature>
<evidence type="ECO:0000313" key="3">
    <source>
        <dbReference type="Proteomes" id="UP000734854"/>
    </source>
</evidence>
<dbReference type="Gene3D" id="3.30.559.10">
    <property type="entry name" value="Chloramphenicol acetyltransferase-like domain"/>
    <property type="match status" value="1"/>
</dbReference>
<reference evidence="2 3" key="1">
    <citation type="submission" date="2020-08" db="EMBL/GenBank/DDBJ databases">
        <title>Plant Genome Project.</title>
        <authorList>
            <person name="Zhang R.-G."/>
        </authorList>
    </citation>
    <scope>NUCLEOTIDE SEQUENCE [LARGE SCALE GENOMIC DNA]</scope>
    <source>
        <tissue evidence="2">Rhizome</tissue>
    </source>
</reference>
<sequence>MEGPATASFHCSTVVVAYAYARGNVETPFPAAYFSNCLNGCLVESEISNLTGKDGVATITKAIGEAIMAFKEGPFKALTEELPKRWERLSKVEITPIDKTGATAVAESKEEEGTEEMPEEAAPMEELSVDVDIVSYSSNQ</sequence>
<name>A0A8J5HJG0_ZINOF</name>
<protein>
    <submittedName>
        <fullName evidence="2">Uncharacterized protein</fullName>
    </submittedName>
</protein>
<keyword evidence="3" id="KW-1185">Reference proteome</keyword>
<proteinExistence type="predicted"/>